<dbReference type="EMBL" id="AM238663">
    <property type="protein sequence ID" value="CAJ89255.1"/>
    <property type="molecule type" value="Genomic_DNA"/>
</dbReference>
<evidence type="ECO:0000256" key="1">
    <source>
        <dbReference type="SAM" id="MobiDB-lite"/>
    </source>
</evidence>
<reference evidence="2" key="1">
    <citation type="journal article" date="2006" name="J. Bacteriol.">
        <title>Intraspecific variability of the terminal inverted repeats of the linear chromosome of Streptomyces ambofaciens.</title>
        <authorList>
            <person name="Choulet F."/>
            <person name="Gallois A."/>
            <person name="Aigle B."/>
            <person name="Mangenot S."/>
            <person name="Gerbaud C."/>
            <person name="Truong C."/>
            <person name="Francou F.X."/>
            <person name="Borges F."/>
            <person name="Fourrier C."/>
            <person name="Guerineau M."/>
            <person name="Decaris B."/>
            <person name="Barbe V."/>
            <person name="Pernodet J.L."/>
            <person name="Leblond P."/>
        </authorList>
    </citation>
    <scope>NUCLEOTIDE SEQUENCE</scope>
    <source>
        <strain evidence="2">ATCC 23877</strain>
    </source>
</reference>
<evidence type="ECO:0000313" key="3">
    <source>
        <dbReference type="EMBL" id="CAJ89255.1"/>
    </source>
</evidence>
<sequence length="403" mass="43454">MLPELSQGCQEDRGTVTVSASAETPPAAARHVRCAVERAWCYLNRAMDDGAPSAQLSLDVSFSRSFSGARARAVLREHLGADPGFDLADEAFTAMVALMLLPPAATAEEKSLALRLGRQIEAARWQRRYRFFLGANGFPADTDCTGLAVGALYEHGLLTPADLTAHVADLLHAAAPADSVPRPYGDDDALRARVFMVYWEDGLEPHALRRGRKHDPVACANALYTAQLSDLHAASESAAAVVSTSTRYLAEHLESGRYLDGTRYYPSPDAFLYALSRLCARFPSSAQVYSAPLRRALQEHEEANSSPRNGGEPGPLALAFRTLAADNLGLTAGQDQRHALLAQTQQSDGSWPASPYYRMGRFPVYFGSPYLTTAFALAALRTRQTLEAAAPHSFSGRTAAPTG</sequence>
<name>Q1RR91_STRA7</name>
<dbReference type="AlphaFoldDB" id="Q1RR91"/>
<reference evidence="3" key="2">
    <citation type="journal article" date="2006" name="Mol. Biol. Evol.">
        <title>Evolution of the terminal regions of the Streptomyces linear chromosome.</title>
        <authorList>
            <person name="Choulet F."/>
            <person name="Aigle B."/>
            <person name="Gallois A."/>
            <person name="Mangenot S."/>
            <person name="Gerbaud C."/>
            <person name="Truong C."/>
            <person name="Francou F.X."/>
            <person name="Fourrier C."/>
            <person name="Guerineau M."/>
            <person name="Decaris B."/>
            <person name="Barbe V."/>
            <person name="Pernodet J.L."/>
            <person name="Leblond P."/>
        </authorList>
    </citation>
    <scope>NUCLEOTIDE SEQUENCE</scope>
    <source>
        <strain evidence="3">ATCC 23877</strain>
    </source>
</reference>
<accession>Q1RR91</accession>
<dbReference type="EMBL" id="AJ937740">
    <property type="protein sequence ID" value="CAI78197.1"/>
    <property type="molecule type" value="Genomic_DNA"/>
</dbReference>
<feature type="region of interest" description="Disordered" evidence="1">
    <location>
        <begin position="1"/>
        <end position="22"/>
    </location>
</feature>
<dbReference type="SUPFAM" id="SSF48239">
    <property type="entry name" value="Terpenoid cyclases/Protein prenyltransferases"/>
    <property type="match status" value="1"/>
</dbReference>
<organism evidence="2">
    <name type="scientific">Streptomyces ambofaciens (strain ATCC 23877 / 3486 / DSM 40053 / JCM 4204 / NBRC 12836 / NRRL B-2516)</name>
    <dbReference type="NCBI Taxonomy" id="278992"/>
    <lineage>
        <taxon>Bacteria</taxon>
        <taxon>Bacillati</taxon>
        <taxon>Actinomycetota</taxon>
        <taxon>Actinomycetes</taxon>
        <taxon>Kitasatosporales</taxon>
        <taxon>Streptomycetaceae</taxon>
        <taxon>Streptomyces</taxon>
    </lineage>
</organism>
<dbReference type="InterPro" id="IPR008930">
    <property type="entry name" value="Terpenoid_cyclase/PrenylTrfase"/>
</dbReference>
<gene>
    <name evidence="2" type="ORF">SAML0268</name>
</gene>
<proteinExistence type="predicted"/>
<protein>
    <submittedName>
        <fullName evidence="2">Uncharacterized protein SAML0268</fullName>
    </submittedName>
</protein>
<evidence type="ECO:0000313" key="2">
    <source>
        <dbReference type="EMBL" id="CAI78197.1"/>
    </source>
</evidence>